<dbReference type="PANTHER" id="PTHR31977">
    <property type="entry name" value="UPF0696 PROTEIN C11ORF68"/>
    <property type="match status" value="1"/>
</dbReference>
<dbReference type="Pfam" id="PF08939">
    <property type="entry name" value="Bles03"/>
    <property type="match status" value="1"/>
</dbReference>
<evidence type="ECO:0000256" key="1">
    <source>
        <dbReference type="ARBA" id="ARBA00010568"/>
    </source>
</evidence>
<dbReference type="SUPFAM" id="SSF55418">
    <property type="entry name" value="eIF4e-like"/>
    <property type="match status" value="1"/>
</dbReference>
<dbReference type="EMBL" id="JAEHOE010000019">
    <property type="protein sequence ID" value="KAG2496399.1"/>
    <property type="molecule type" value="Genomic_DNA"/>
</dbReference>
<organism evidence="2 3">
    <name type="scientific">Edaphochlamys debaryana</name>
    <dbReference type="NCBI Taxonomy" id="47281"/>
    <lineage>
        <taxon>Eukaryota</taxon>
        <taxon>Viridiplantae</taxon>
        <taxon>Chlorophyta</taxon>
        <taxon>core chlorophytes</taxon>
        <taxon>Chlorophyceae</taxon>
        <taxon>CS clade</taxon>
        <taxon>Chlamydomonadales</taxon>
        <taxon>Chlamydomonadales incertae sedis</taxon>
        <taxon>Edaphochlamys</taxon>
    </lineage>
</organism>
<dbReference type="Proteomes" id="UP000612055">
    <property type="component" value="Unassembled WGS sequence"/>
</dbReference>
<dbReference type="InterPro" id="IPR015034">
    <property type="entry name" value="Bles03"/>
</dbReference>
<proteinExistence type="inferred from homology"/>
<dbReference type="InterPro" id="IPR023398">
    <property type="entry name" value="TIF_eIF4e-like"/>
</dbReference>
<dbReference type="AlphaFoldDB" id="A0A835YF05"/>
<name>A0A835YF05_9CHLO</name>
<reference evidence="2" key="1">
    <citation type="journal article" date="2020" name="bioRxiv">
        <title>Comparative genomics of Chlamydomonas.</title>
        <authorList>
            <person name="Craig R.J."/>
            <person name="Hasan A.R."/>
            <person name="Ness R.W."/>
            <person name="Keightley P.D."/>
        </authorList>
    </citation>
    <scope>NUCLEOTIDE SEQUENCE</scope>
    <source>
        <strain evidence="2">CCAP 11/70</strain>
    </source>
</reference>
<evidence type="ECO:0000313" key="2">
    <source>
        <dbReference type="EMBL" id="KAG2496399.1"/>
    </source>
</evidence>
<evidence type="ECO:0000313" key="3">
    <source>
        <dbReference type="Proteomes" id="UP000612055"/>
    </source>
</evidence>
<protein>
    <submittedName>
        <fullName evidence="2">Uncharacterized protein</fullName>
    </submittedName>
</protein>
<dbReference type="Gene3D" id="3.30.760.10">
    <property type="entry name" value="RNA Cap, Translation Initiation Factor Eif4e"/>
    <property type="match status" value="1"/>
</dbReference>
<keyword evidence="3" id="KW-1185">Reference proteome</keyword>
<dbReference type="PANTHER" id="PTHR31977:SF1">
    <property type="entry name" value="UPF0696 PROTEIN C11ORF68"/>
    <property type="match status" value="1"/>
</dbReference>
<dbReference type="OrthoDB" id="2122982at2759"/>
<comment type="caution">
    <text evidence="2">The sequence shown here is derived from an EMBL/GenBank/DDBJ whole genome shotgun (WGS) entry which is preliminary data.</text>
</comment>
<accession>A0A835YF05</accession>
<gene>
    <name evidence="2" type="ORF">HYH03_005626</name>
</gene>
<comment type="similarity">
    <text evidence="1">Belongs to the UPF0696 family.</text>
</comment>
<sequence length="194" mass="21008">MRRNSAYDHGQADHSASRVGNMAESAVLKGRAVLDQLAGALSGPRPKGVTKTKLRAAAEEELWAIAWYEGYTSGKWLVQCPEASVDEAWASIAAAVEDGQLGSAAKVATQALHGGHTACIYMERFDDIEGVRQVYETLKGLGLGPGPNSFKLDLWTVLGIYKGNAWGLPVSVFTPKTLYSEEQAERIRRACGRR</sequence>